<dbReference type="GO" id="GO:0005524">
    <property type="term" value="F:ATP binding"/>
    <property type="evidence" value="ECO:0007669"/>
    <property type="project" value="UniProtKB-KW"/>
</dbReference>
<dbReference type="EC" id="6.3.5.-" evidence="1"/>
<dbReference type="AlphaFoldDB" id="A0A1L6T9N4"/>
<dbReference type="HAMAP" id="MF_00122">
    <property type="entry name" value="GatC"/>
    <property type="match status" value="1"/>
</dbReference>
<dbReference type="GO" id="GO:0006412">
    <property type="term" value="P:translation"/>
    <property type="evidence" value="ECO:0007669"/>
    <property type="project" value="UniProtKB-UniRule"/>
</dbReference>
<reference evidence="2 3" key="1">
    <citation type="journal article" date="2014" name="Genome Announc.">
        <title>Comparative Genome Analysis of Two Isolates of the Fish Pathogen Piscirickettsia salmonis from Different Hosts Reveals Major Differences in Virulence-Associated Secretion Systems.</title>
        <authorList>
            <person name="Bohle H."/>
            <person name="Henriquez P."/>
            <person name="Grothusen H."/>
            <person name="Navas E."/>
            <person name="Sandoval A."/>
            <person name="Bustamante F."/>
            <person name="Bustos P."/>
            <person name="Mancilla M."/>
        </authorList>
    </citation>
    <scope>NUCLEOTIDE SEQUENCE [LARGE SCALE GENOMIC DNA]</scope>
    <source>
        <strain evidence="3">B1-32597</strain>
    </source>
</reference>
<dbReference type="Gene3D" id="1.10.20.60">
    <property type="entry name" value="Glu-tRNAGln amidotransferase C subunit, N-terminal domain"/>
    <property type="match status" value="1"/>
</dbReference>
<protein>
    <recommendedName>
        <fullName evidence="1">Aspartyl/glutamyl-tRNA(Asn/Gln) amidotransferase subunit C</fullName>
        <shortName evidence="1">Asp/Glu-ADT subunit C</shortName>
        <ecNumber evidence="1">6.3.5.-</ecNumber>
    </recommendedName>
</protein>
<evidence type="ECO:0000313" key="3">
    <source>
        <dbReference type="Proteomes" id="UP000029558"/>
    </source>
</evidence>
<name>A0A1L6T9N4_PISSA</name>
<dbReference type="NCBIfam" id="TIGR00135">
    <property type="entry name" value="gatC"/>
    <property type="match status" value="1"/>
</dbReference>
<dbReference type="GO" id="GO:0006450">
    <property type="term" value="P:regulation of translational fidelity"/>
    <property type="evidence" value="ECO:0007669"/>
    <property type="project" value="InterPro"/>
</dbReference>
<proteinExistence type="inferred from homology"/>
<dbReference type="PANTHER" id="PTHR15004:SF0">
    <property type="entry name" value="GLUTAMYL-TRNA(GLN) AMIDOTRANSFERASE SUBUNIT C, MITOCHONDRIAL"/>
    <property type="match status" value="1"/>
</dbReference>
<gene>
    <name evidence="1" type="primary">gatC</name>
    <name evidence="2" type="ORF">KU39_696</name>
</gene>
<dbReference type="Proteomes" id="UP000029558">
    <property type="component" value="Chromosome"/>
</dbReference>
<keyword evidence="1" id="KW-0648">Protein biosynthesis</keyword>
<dbReference type="EMBL" id="CP012508">
    <property type="protein sequence ID" value="ALB21880.1"/>
    <property type="molecule type" value="Genomic_DNA"/>
</dbReference>
<comment type="subunit">
    <text evidence="1">Heterotrimer of A, B and C subunits.</text>
</comment>
<dbReference type="GO" id="GO:0070681">
    <property type="term" value="P:glutaminyl-tRNAGln biosynthesis via transamidation"/>
    <property type="evidence" value="ECO:0007669"/>
    <property type="project" value="TreeGrafter"/>
</dbReference>
<dbReference type="OrthoDB" id="9794326at2"/>
<dbReference type="InterPro" id="IPR003837">
    <property type="entry name" value="GatC"/>
</dbReference>
<accession>A0A1L6T9N4</accession>
<dbReference type="InterPro" id="IPR036113">
    <property type="entry name" value="Asp/Glu-ADT_sf_sub_c"/>
</dbReference>
<dbReference type="SUPFAM" id="SSF141000">
    <property type="entry name" value="Glu-tRNAGln amidotransferase C subunit"/>
    <property type="match status" value="1"/>
</dbReference>
<evidence type="ECO:0000313" key="2">
    <source>
        <dbReference type="EMBL" id="ALB21880.1"/>
    </source>
</evidence>
<comment type="catalytic activity">
    <reaction evidence="1">
        <text>L-glutamyl-tRNA(Gln) + L-glutamine + ATP + H2O = L-glutaminyl-tRNA(Gln) + L-glutamate + ADP + phosphate + H(+)</text>
        <dbReference type="Rhea" id="RHEA:17521"/>
        <dbReference type="Rhea" id="RHEA-COMP:9681"/>
        <dbReference type="Rhea" id="RHEA-COMP:9684"/>
        <dbReference type="ChEBI" id="CHEBI:15377"/>
        <dbReference type="ChEBI" id="CHEBI:15378"/>
        <dbReference type="ChEBI" id="CHEBI:29985"/>
        <dbReference type="ChEBI" id="CHEBI:30616"/>
        <dbReference type="ChEBI" id="CHEBI:43474"/>
        <dbReference type="ChEBI" id="CHEBI:58359"/>
        <dbReference type="ChEBI" id="CHEBI:78520"/>
        <dbReference type="ChEBI" id="CHEBI:78521"/>
        <dbReference type="ChEBI" id="CHEBI:456216"/>
    </reaction>
</comment>
<evidence type="ECO:0000256" key="1">
    <source>
        <dbReference type="HAMAP-Rule" id="MF_00122"/>
    </source>
</evidence>
<keyword evidence="1" id="KW-0547">Nucleotide-binding</keyword>
<dbReference type="PANTHER" id="PTHR15004">
    <property type="entry name" value="GLUTAMYL-TRNA(GLN) AMIDOTRANSFERASE SUBUNIT C, MITOCHONDRIAL"/>
    <property type="match status" value="1"/>
</dbReference>
<keyword evidence="1 2" id="KW-0436">Ligase</keyword>
<keyword evidence="1" id="KW-0067">ATP-binding</keyword>
<comment type="similarity">
    <text evidence="1">Belongs to the GatC family.</text>
</comment>
<comment type="catalytic activity">
    <reaction evidence="1">
        <text>L-aspartyl-tRNA(Asn) + L-glutamine + ATP + H2O = L-asparaginyl-tRNA(Asn) + L-glutamate + ADP + phosphate + 2 H(+)</text>
        <dbReference type="Rhea" id="RHEA:14513"/>
        <dbReference type="Rhea" id="RHEA-COMP:9674"/>
        <dbReference type="Rhea" id="RHEA-COMP:9677"/>
        <dbReference type="ChEBI" id="CHEBI:15377"/>
        <dbReference type="ChEBI" id="CHEBI:15378"/>
        <dbReference type="ChEBI" id="CHEBI:29985"/>
        <dbReference type="ChEBI" id="CHEBI:30616"/>
        <dbReference type="ChEBI" id="CHEBI:43474"/>
        <dbReference type="ChEBI" id="CHEBI:58359"/>
        <dbReference type="ChEBI" id="CHEBI:78515"/>
        <dbReference type="ChEBI" id="CHEBI:78516"/>
        <dbReference type="ChEBI" id="CHEBI:456216"/>
    </reaction>
</comment>
<dbReference type="GO" id="GO:0050567">
    <property type="term" value="F:glutaminyl-tRNA synthase (glutamine-hydrolyzing) activity"/>
    <property type="evidence" value="ECO:0007669"/>
    <property type="project" value="UniProtKB-UniRule"/>
</dbReference>
<sequence length="95" mass="10634">MSISLTDVEKIAHLARLHLNKDDAERYQHDLSNILTLVEQLNTADTQGITPMAHPLDATQHLRSDSATESDQHEKFQAFAPQTEAGLYLVPKVIE</sequence>
<organism evidence="2 3">
    <name type="scientific">Piscirickettsia salmonis</name>
    <dbReference type="NCBI Taxonomy" id="1238"/>
    <lineage>
        <taxon>Bacteria</taxon>
        <taxon>Pseudomonadati</taxon>
        <taxon>Pseudomonadota</taxon>
        <taxon>Gammaproteobacteria</taxon>
        <taxon>Thiotrichales</taxon>
        <taxon>Piscirickettsiaceae</taxon>
        <taxon>Piscirickettsia</taxon>
    </lineage>
</organism>
<comment type="function">
    <text evidence="1">Allows the formation of correctly charged Asn-tRNA(Asn) or Gln-tRNA(Gln) through the transamidation of misacylated Asp-tRNA(Asn) or Glu-tRNA(Gln) in organisms which lack either or both of asparaginyl-tRNA or glutaminyl-tRNA synthetases. The reaction takes place in the presence of glutamine and ATP through an activated phospho-Asp-tRNA(Asn) or phospho-Glu-tRNA(Gln).</text>
</comment>
<dbReference type="Pfam" id="PF02686">
    <property type="entry name" value="GatC"/>
    <property type="match status" value="1"/>
</dbReference>
<dbReference type="RefSeq" id="WP_017376309.1">
    <property type="nucleotide sequence ID" value="NZ_CP012508.1"/>
</dbReference>